<gene>
    <name evidence="3" type="primary">LOC110789393</name>
</gene>
<name>A0ABM3QXM8_SPIOL</name>
<organism evidence="2 3">
    <name type="scientific">Spinacia oleracea</name>
    <name type="common">Spinach</name>
    <dbReference type="NCBI Taxonomy" id="3562"/>
    <lineage>
        <taxon>Eukaryota</taxon>
        <taxon>Viridiplantae</taxon>
        <taxon>Streptophyta</taxon>
        <taxon>Embryophyta</taxon>
        <taxon>Tracheophyta</taxon>
        <taxon>Spermatophyta</taxon>
        <taxon>Magnoliopsida</taxon>
        <taxon>eudicotyledons</taxon>
        <taxon>Gunneridae</taxon>
        <taxon>Pentapetalae</taxon>
        <taxon>Caryophyllales</taxon>
        <taxon>Chenopodiaceae</taxon>
        <taxon>Chenopodioideae</taxon>
        <taxon>Anserineae</taxon>
        <taxon>Spinacia</taxon>
    </lineage>
</organism>
<accession>A0ABM3QXM8</accession>
<evidence type="ECO:0000313" key="3">
    <source>
        <dbReference type="RefSeq" id="XP_056688126.1"/>
    </source>
</evidence>
<dbReference type="PANTHER" id="PTHR33710">
    <property type="entry name" value="BNAC02G09200D PROTEIN"/>
    <property type="match status" value="1"/>
</dbReference>
<protein>
    <recommendedName>
        <fullName evidence="1">Endonuclease/exonuclease/phosphatase domain-containing protein</fullName>
    </recommendedName>
</protein>
<keyword evidence="2" id="KW-1185">Reference proteome</keyword>
<dbReference type="SUPFAM" id="SSF56219">
    <property type="entry name" value="DNase I-like"/>
    <property type="match status" value="1"/>
</dbReference>
<sequence length="474" mass="54209">MESRDKVLAGRFFFDSKPLVLKPWRVDMDMEKEELGKPLKRDYATTCRDKIKYARVMVEVHMDQALPDQISFMDENGEMVGVPVHYEWRPTLCTRCKLVGHVEAECTQTKTKRVWVQKQRVSTLPVPATEVEPVVDQEGGIDSIQKQNEVRKFIQRHDVGLVGLLEHKVKLANLGKLYQNIFLNWCFTSNASFHNGGRIVVAWKPGCFTVNIVAITNQLIHCHATPVSGMTSFFCTFVYAFNDSSQRKDLWKTLMELNSQDPWILCGDFNCVMGVEERIGAPVRHAEITDINACMHGCSMEDIKCVGNLFTWNNKQYGAARVFSKLDRVLSNPAWQSAYCSTEACFLTEGEFDHSPGLITMYPRHTRGRKPFRYFTIWKSSPDFAGIVQHQWNQQVHGSKMYSVVTRLKKVKQALRELNKKGFSDIQASDLKAYHAVVAAQEAMHLDPANQELADLELVAIQNYKIQHQAYVDF</sequence>
<feature type="domain" description="Endonuclease/exonuclease/phosphatase" evidence="1">
    <location>
        <begin position="147"/>
        <end position="339"/>
    </location>
</feature>
<reference evidence="3" key="2">
    <citation type="submission" date="2025-08" db="UniProtKB">
        <authorList>
            <consortium name="RefSeq"/>
        </authorList>
    </citation>
    <scope>IDENTIFICATION</scope>
    <source>
        <tissue evidence="3">Leaf</tissue>
    </source>
</reference>
<dbReference type="InterPro" id="IPR036691">
    <property type="entry name" value="Endo/exonu/phosph_ase_sf"/>
</dbReference>
<reference evidence="2" key="1">
    <citation type="journal article" date="2021" name="Nat. Commun.">
        <title>Genomic analyses provide insights into spinach domestication and the genetic basis of agronomic traits.</title>
        <authorList>
            <person name="Cai X."/>
            <person name="Sun X."/>
            <person name="Xu C."/>
            <person name="Sun H."/>
            <person name="Wang X."/>
            <person name="Ge C."/>
            <person name="Zhang Z."/>
            <person name="Wang Q."/>
            <person name="Fei Z."/>
            <person name="Jiao C."/>
            <person name="Wang Q."/>
        </authorList>
    </citation>
    <scope>NUCLEOTIDE SEQUENCE [LARGE SCALE GENOMIC DNA]</scope>
    <source>
        <strain evidence="2">cv. Varoflay</strain>
    </source>
</reference>
<evidence type="ECO:0000259" key="1">
    <source>
        <dbReference type="Pfam" id="PF03372"/>
    </source>
</evidence>
<dbReference type="GeneID" id="110789393"/>
<dbReference type="Gene3D" id="3.60.10.10">
    <property type="entry name" value="Endonuclease/exonuclease/phosphatase"/>
    <property type="match status" value="1"/>
</dbReference>
<evidence type="ECO:0000313" key="2">
    <source>
        <dbReference type="Proteomes" id="UP000813463"/>
    </source>
</evidence>
<dbReference type="InterPro" id="IPR005135">
    <property type="entry name" value="Endo/exonuclease/phosphatase"/>
</dbReference>
<dbReference type="Proteomes" id="UP000813463">
    <property type="component" value="Chromosome 6"/>
</dbReference>
<dbReference type="RefSeq" id="XP_056688126.1">
    <property type="nucleotide sequence ID" value="XM_056832148.1"/>
</dbReference>
<proteinExistence type="predicted"/>
<dbReference type="Pfam" id="PF03372">
    <property type="entry name" value="Exo_endo_phos"/>
    <property type="match status" value="1"/>
</dbReference>
<dbReference type="PANTHER" id="PTHR33710:SF81">
    <property type="entry name" value="ENDONUCLEASE_EXONUCLEASE_PHOSPHATASE DOMAIN-CONTAINING PROTEIN"/>
    <property type="match status" value="1"/>
</dbReference>